<evidence type="ECO:0000259" key="5">
    <source>
        <dbReference type="PROSITE" id="PS50871"/>
    </source>
</evidence>
<dbReference type="AlphaFoldDB" id="E9GBX1"/>
<feature type="domain" description="C1q" evidence="5">
    <location>
        <begin position="74"/>
        <end position="216"/>
    </location>
</feature>
<dbReference type="GO" id="GO:0005615">
    <property type="term" value="C:extracellular space"/>
    <property type="evidence" value="ECO:0000318"/>
    <property type="project" value="GO_Central"/>
</dbReference>
<dbReference type="EMBL" id="GL732538">
    <property type="protein sequence ID" value="EFX83032.1"/>
    <property type="molecule type" value="Genomic_DNA"/>
</dbReference>
<keyword evidence="2" id="KW-0964">Secreted</keyword>
<reference evidence="6 7" key="1">
    <citation type="journal article" date="2011" name="Science">
        <title>The ecoresponsive genome of Daphnia pulex.</title>
        <authorList>
            <person name="Colbourne J.K."/>
            <person name="Pfrender M.E."/>
            <person name="Gilbert D."/>
            <person name="Thomas W.K."/>
            <person name="Tucker A."/>
            <person name="Oakley T.H."/>
            <person name="Tokishita S."/>
            <person name="Aerts A."/>
            <person name="Arnold G.J."/>
            <person name="Basu M.K."/>
            <person name="Bauer D.J."/>
            <person name="Caceres C.E."/>
            <person name="Carmel L."/>
            <person name="Casola C."/>
            <person name="Choi J.H."/>
            <person name="Detter J.C."/>
            <person name="Dong Q."/>
            <person name="Dusheyko S."/>
            <person name="Eads B.D."/>
            <person name="Frohlich T."/>
            <person name="Geiler-Samerotte K.A."/>
            <person name="Gerlach D."/>
            <person name="Hatcher P."/>
            <person name="Jogdeo S."/>
            <person name="Krijgsveld J."/>
            <person name="Kriventseva E.V."/>
            <person name="Kultz D."/>
            <person name="Laforsch C."/>
            <person name="Lindquist E."/>
            <person name="Lopez J."/>
            <person name="Manak J.R."/>
            <person name="Muller J."/>
            <person name="Pangilinan J."/>
            <person name="Patwardhan R.P."/>
            <person name="Pitluck S."/>
            <person name="Pritham E.J."/>
            <person name="Rechtsteiner A."/>
            <person name="Rho M."/>
            <person name="Rogozin I.B."/>
            <person name="Sakarya O."/>
            <person name="Salamov A."/>
            <person name="Schaack S."/>
            <person name="Shapiro H."/>
            <person name="Shiga Y."/>
            <person name="Skalitzky C."/>
            <person name="Smith Z."/>
            <person name="Souvorov A."/>
            <person name="Sung W."/>
            <person name="Tang Z."/>
            <person name="Tsuchiya D."/>
            <person name="Tu H."/>
            <person name="Vos H."/>
            <person name="Wang M."/>
            <person name="Wolf Y.I."/>
            <person name="Yamagata H."/>
            <person name="Yamada T."/>
            <person name="Ye Y."/>
            <person name="Shaw J.R."/>
            <person name="Andrews J."/>
            <person name="Crease T.J."/>
            <person name="Tang H."/>
            <person name="Lucas S.M."/>
            <person name="Robertson H.M."/>
            <person name="Bork P."/>
            <person name="Koonin E.V."/>
            <person name="Zdobnov E.M."/>
            <person name="Grigoriev I.V."/>
            <person name="Lynch M."/>
            <person name="Boore J.L."/>
        </authorList>
    </citation>
    <scope>NUCLEOTIDE SEQUENCE [LARGE SCALE GENOMIC DNA]</scope>
</reference>
<dbReference type="InParanoid" id="E9GBX1"/>
<keyword evidence="3" id="KW-0732">Signal</keyword>
<evidence type="ECO:0000256" key="4">
    <source>
        <dbReference type="SAM" id="MobiDB-lite"/>
    </source>
</evidence>
<evidence type="ECO:0000313" key="7">
    <source>
        <dbReference type="Proteomes" id="UP000000305"/>
    </source>
</evidence>
<dbReference type="Gene3D" id="2.60.120.40">
    <property type="match status" value="1"/>
</dbReference>
<proteinExistence type="predicted"/>
<dbReference type="SMART" id="SM00110">
    <property type="entry name" value="C1Q"/>
    <property type="match status" value="1"/>
</dbReference>
<dbReference type="Proteomes" id="UP000000305">
    <property type="component" value="Unassembled WGS sequence"/>
</dbReference>
<dbReference type="eggNOG" id="ENOG502QX94">
    <property type="taxonomic scope" value="Eukaryota"/>
</dbReference>
<dbReference type="SUPFAM" id="SSF49842">
    <property type="entry name" value="TNF-like"/>
    <property type="match status" value="1"/>
</dbReference>
<dbReference type="PANTHER" id="PTHR22923">
    <property type="entry name" value="CEREBELLIN-RELATED"/>
    <property type="match status" value="1"/>
</dbReference>
<organism evidence="6 7">
    <name type="scientific">Daphnia pulex</name>
    <name type="common">Water flea</name>
    <dbReference type="NCBI Taxonomy" id="6669"/>
    <lineage>
        <taxon>Eukaryota</taxon>
        <taxon>Metazoa</taxon>
        <taxon>Ecdysozoa</taxon>
        <taxon>Arthropoda</taxon>
        <taxon>Crustacea</taxon>
        <taxon>Branchiopoda</taxon>
        <taxon>Diplostraca</taxon>
        <taxon>Cladocera</taxon>
        <taxon>Anomopoda</taxon>
        <taxon>Daphniidae</taxon>
        <taxon>Daphnia</taxon>
    </lineage>
</organism>
<dbReference type="PROSITE" id="PS50871">
    <property type="entry name" value="C1Q"/>
    <property type="match status" value="1"/>
</dbReference>
<name>E9GBX1_DAPPU</name>
<accession>E9GBX1</accession>
<dbReference type="OrthoDB" id="6058225at2759"/>
<dbReference type="KEGG" id="dpx:DAPPUDRAFT_100997"/>
<dbReference type="SUPFAM" id="SSF56496">
    <property type="entry name" value="Fibrinogen C-terminal domain-like"/>
    <property type="match status" value="1"/>
</dbReference>
<feature type="compositionally biased region" description="Low complexity" evidence="4">
    <location>
        <begin position="8"/>
        <end position="19"/>
    </location>
</feature>
<sequence>MKTDKNISELNESSTASSSIGKIPASCADLQQIGHKKSGMFSIMESNQVVTVYCDFTKLSNDSASQKWIGYTDVKSLPTFFYAQKSSPFSTFGVPITFDSERINIGGAMNIKTGIFPAQRKGIYFFSFSGVATIPPGYGYLDMALMVNGNQIGLAECDSKTGNGEWETYTLQSTIDLIAGDKVWLQIVHYSSAILQDNNGHFTHFNGWMLQEDISP</sequence>
<evidence type="ECO:0000256" key="3">
    <source>
        <dbReference type="ARBA" id="ARBA00022729"/>
    </source>
</evidence>
<dbReference type="PANTHER" id="PTHR22923:SF62">
    <property type="entry name" value="CVP18"/>
    <property type="match status" value="1"/>
</dbReference>
<gene>
    <name evidence="6" type="ORF">DAPPUDRAFT_100997</name>
</gene>
<dbReference type="InterPro" id="IPR001073">
    <property type="entry name" value="C1q_dom"/>
</dbReference>
<dbReference type="InterPro" id="IPR008983">
    <property type="entry name" value="Tumour_necrosis_fac-like_dom"/>
</dbReference>
<dbReference type="InterPro" id="IPR036056">
    <property type="entry name" value="Fibrinogen-like_C"/>
</dbReference>
<evidence type="ECO:0000256" key="2">
    <source>
        <dbReference type="ARBA" id="ARBA00022525"/>
    </source>
</evidence>
<feature type="region of interest" description="Disordered" evidence="4">
    <location>
        <begin position="1"/>
        <end position="20"/>
    </location>
</feature>
<dbReference type="Pfam" id="PF00386">
    <property type="entry name" value="C1q"/>
    <property type="match status" value="1"/>
</dbReference>
<evidence type="ECO:0000256" key="1">
    <source>
        <dbReference type="ARBA" id="ARBA00004613"/>
    </source>
</evidence>
<keyword evidence="7" id="KW-1185">Reference proteome</keyword>
<dbReference type="InterPro" id="IPR050822">
    <property type="entry name" value="Cerebellin_Synaptic_Org"/>
</dbReference>
<dbReference type="HOGENOM" id="CLU_068539_1_0_1"/>
<comment type="subcellular location">
    <subcellularLocation>
        <location evidence="1">Secreted</location>
    </subcellularLocation>
</comment>
<protein>
    <submittedName>
        <fullName evidence="6">C1q and tumor necrosis factor-related protein 4</fullName>
    </submittedName>
</protein>
<evidence type="ECO:0000313" key="6">
    <source>
        <dbReference type="EMBL" id="EFX83032.1"/>
    </source>
</evidence>